<dbReference type="GO" id="GO:0006896">
    <property type="term" value="P:Golgi to vacuole transport"/>
    <property type="evidence" value="ECO:0007669"/>
    <property type="project" value="TreeGrafter"/>
</dbReference>
<dbReference type="GO" id="GO:0005484">
    <property type="term" value="F:SNAP receptor activity"/>
    <property type="evidence" value="ECO:0007669"/>
    <property type="project" value="InterPro"/>
</dbReference>
<dbReference type="GO" id="GO:0012507">
    <property type="term" value="C:ER to Golgi transport vesicle membrane"/>
    <property type="evidence" value="ECO:0007669"/>
    <property type="project" value="TreeGrafter"/>
</dbReference>
<dbReference type="Pfam" id="PF12352">
    <property type="entry name" value="V-SNARE_C"/>
    <property type="match status" value="1"/>
</dbReference>
<evidence type="ECO:0000313" key="18">
    <source>
        <dbReference type="EMBL" id="VDK37180.1"/>
    </source>
</evidence>
<dbReference type="GO" id="GO:0006891">
    <property type="term" value="P:intra-Golgi vesicle-mediated transport"/>
    <property type="evidence" value="ECO:0007669"/>
    <property type="project" value="TreeGrafter"/>
</dbReference>
<dbReference type="Proteomes" id="UP000282613">
    <property type="component" value="Unassembled WGS sequence"/>
</dbReference>
<evidence type="ECO:0000256" key="5">
    <source>
        <dbReference type="ARBA" id="ARBA00022927"/>
    </source>
</evidence>
<dbReference type="InterPro" id="IPR027027">
    <property type="entry name" value="GOSR2/Membrin/Bos1"/>
</dbReference>
<evidence type="ECO:0000256" key="8">
    <source>
        <dbReference type="ARBA" id="ARBA00023054"/>
    </source>
</evidence>
<dbReference type="OrthoDB" id="430637at2759"/>
<keyword evidence="19" id="KW-1185">Reference proteome</keyword>
<dbReference type="SUPFAM" id="SSF58038">
    <property type="entry name" value="SNARE fusion complex"/>
    <property type="match status" value="1"/>
</dbReference>
<evidence type="ECO:0000259" key="17">
    <source>
        <dbReference type="SMART" id="SM00397"/>
    </source>
</evidence>
<dbReference type="InterPro" id="IPR000727">
    <property type="entry name" value="T_SNARE_dom"/>
</dbReference>
<evidence type="ECO:0000256" key="10">
    <source>
        <dbReference type="ARBA" id="ARBA00046280"/>
    </source>
</evidence>
<dbReference type="SUPFAM" id="SSF47661">
    <property type="entry name" value="t-snare proteins"/>
    <property type="match status" value="1"/>
</dbReference>
<keyword evidence="4 16" id="KW-0812">Transmembrane</keyword>
<reference evidence="18 19" key="2">
    <citation type="submission" date="2018-11" db="EMBL/GenBank/DDBJ databases">
        <authorList>
            <consortium name="Pathogen Informatics"/>
        </authorList>
    </citation>
    <scope>NUCLEOTIDE SEQUENCE [LARGE SCALE GENOMIC DNA]</scope>
</reference>
<dbReference type="CDD" id="cd15891">
    <property type="entry name" value="SNARE_Vti1a"/>
    <property type="match status" value="1"/>
</dbReference>
<dbReference type="GO" id="GO:0006886">
    <property type="term" value="P:intracellular protein transport"/>
    <property type="evidence" value="ECO:0007669"/>
    <property type="project" value="InterPro"/>
</dbReference>
<dbReference type="GO" id="GO:0000139">
    <property type="term" value="C:Golgi membrane"/>
    <property type="evidence" value="ECO:0007669"/>
    <property type="project" value="UniProtKB-SubCell"/>
</dbReference>
<dbReference type="GO" id="GO:0005829">
    <property type="term" value="C:cytosol"/>
    <property type="evidence" value="ECO:0007669"/>
    <property type="project" value="GOC"/>
</dbReference>
<keyword evidence="7" id="KW-0333">Golgi apparatus</keyword>
<dbReference type="GO" id="GO:0031902">
    <property type="term" value="C:late endosome membrane"/>
    <property type="evidence" value="ECO:0007669"/>
    <property type="project" value="TreeGrafter"/>
</dbReference>
<gene>
    <name evidence="18" type="ORF">TASK_LOCUS6697</name>
</gene>
<dbReference type="GO" id="GO:0005789">
    <property type="term" value="C:endoplasmic reticulum membrane"/>
    <property type="evidence" value="ECO:0007669"/>
    <property type="project" value="TreeGrafter"/>
</dbReference>
<feature type="compositionally biased region" description="Polar residues" evidence="15">
    <location>
        <begin position="262"/>
        <end position="272"/>
    </location>
</feature>
<dbReference type="InterPro" id="IPR007705">
    <property type="entry name" value="Vesicle_trsprt_v-SNARE_N"/>
</dbReference>
<dbReference type="InterPro" id="IPR038407">
    <property type="entry name" value="v-SNARE_N_sf"/>
</dbReference>
<dbReference type="GO" id="GO:0031201">
    <property type="term" value="C:SNARE complex"/>
    <property type="evidence" value="ECO:0007669"/>
    <property type="project" value="TreeGrafter"/>
</dbReference>
<evidence type="ECO:0000256" key="6">
    <source>
        <dbReference type="ARBA" id="ARBA00022989"/>
    </source>
</evidence>
<dbReference type="AlphaFoldDB" id="A0A0R3W8K1"/>
<dbReference type="PIRSF" id="PIRSF028865">
    <property type="entry name" value="Membrin-2"/>
    <property type="match status" value="1"/>
</dbReference>
<dbReference type="PANTHER" id="PTHR21230:SF26">
    <property type="entry name" value="VESICLE TRANSPORT THROUGH INTERACTION WITH T-SNARES HOMOLOG 1A"/>
    <property type="match status" value="1"/>
</dbReference>
<evidence type="ECO:0000256" key="3">
    <source>
        <dbReference type="ARBA" id="ARBA00022448"/>
    </source>
</evidence>
<evidence type="ECO:0000256" key="9">
    <source>
        <dbReference type="ARBA" id="ARBA00023136"/>
    </source>
</evidence>
<dbReference type="Pfam" id="PF05008">
    <property type="entry name" value="V-SNARE"/>
    <property type="match status" value="1"/>
</dbReference>
<organism evidence="20">
    <name type="scientific">Taenia asiatica</name>
    <name type="common">Asian tapeworm</name>
    <dbReference type="NCBI Taxonomy" id="60517"/>
    <lineage>
        <taxon>Eukaryota</taxon>
        <taxon>Metazoa</taxon>
        <taxon>Spiralia</taxon>
        <taxon>Lophotrochozoa</taxon>
        <taxon>Platyhelminthes</taxon>
        <taxon>Cestoda</taxon>
        <taxon>Eucestoda</taxon>
        <taxon>Cyclophyllidea</taxon>
        <taxon>Taeniidae</taxon>
        <taxon>Taenia</taxon>
    </lineage>
</organism>
<dbReference type="Gene3D" id="1.20.5.110">
    <property type="match status" value="1"/>
</dbReference>
<dbReference type="FunFam" id="1.20.5.110:FF:000078">
    <property type="entry name" value="Vesicle transport through interaction with t-SNAREs 1A"/>
    <property type="match status" value="1"/>
</dbReference>
<sequence length="272" mass="30538">MASILESYEKQYGNLTSEITAKLNNISRLANAACASVVGSPSLCFAEDERKAEIAATTRLFDETRELLEQMDLEIQEMPSDVKPKYTTRLQCYGQELGRLAQEFKRPRYSMNAAPSAGPLSDHGALREELLSGAAADSGDMRASLLTNTERVERTGRRLNEGLRMAYETEEIGGQILNDLDQQRETIQRSRDRLRHANEDLSRSSRLISKMYRRVIQNRAVLAAIGILMCLVFFGIIYIMFFRDSNKSTTTPLPDSPIPPVLNSSRNSSESF</sequence>
<reference evidence="20" key="1">
    <citation type="submission" date="2017-02" db="UniProtKB">
        <authorList>
            <consortium name="WormBaseParasite"/>
        </authorList>
    </citation>
    <scope>IDENTIFICATION</scope>
</reference>
<dbReference type="SMART" id="SM00397">
    <property type="entry name" value="t_SNARE"/>
    <property type="match status" value="1"/>
</dbReference>
<accession>A0A0R3W8K1</accession>
<protein>
    <recommendedName>
        <fullName evidence="12">Vesicle transport through interaction with t-SNAREs homolog 1A</fullName>
    </recommendedName>
    <alternativeName>
        <fullName evidence="14">Vesicle transport v-SNARE protein Vti1-like 2</fullName>
    </alternativeName>
    <alternativeName>
        <fullName evidence="13">Vti1-rp2</fullName>
    </alternativeName>
</protein>
<proteinExistence type="inferred from homology"/>
<dbReference type="EMBL" id="UYRS01018527">
    <property type="protein sequence ID" value="VDK37180.1"/>
    <property type="molecule type" value="Genomic_DNA"/>
</dbReference>
<feature type="transmembrane region" description="Helical" evidence="16">
    <location>
        <begin position="220"/>
        <end position="241"/>
    </location>
</feature>
<evidence type="ECO:0000256" key="4">
    <source>
        <dbReference type="ARBA" id="ARBA00022692"/>
    </source>
</evidence>
<evidence type="ECO:0000256" key="11">
    <source>
        <dbReference type="ARBA" id="ARBA00065755"/>
    </source>
</evidence>
<keyword evidence="6 16" id="KW-1133">Transmembrane helix</keyword>
<evidence type="ECO:0000256" key="16">
    <source>
        <dbReference type="SAM" id="Phobius"/>
    </source>
</evidence>
<evidence type="ECO:0000313" key="20">
    <source>
        <dbReference type="WBParaSite" id="TASK_0000669601-mRNA-1"/>
    </source>
</evidence>
<dbReference type="FunFam" id="1.20.58.400:FF:000001">
    <property type="entry name" value="Vesicle transport through interaction with t-SNAREs homolog 1A"/>
    <property type="match status" value="1"/>
</dbReference>
<name>A0A0R3W8K1_TAEAS</name>
<dbReference type="Gene3D" id="1.20.58.400">
    <property type="entry name" value="t-snare proteins"/>
    <property type="match status" value="1"/>
</dbReference>
<comment type="subcellular location">
    <subcellularLocation>
        <location evidence="10">Endomembrane system</location>
        <topology evidence="10">Single-pass type IV membrane protein</topology>
    </subcellularLocation>
    <subcellularLocation>
        <location evidence="1">Golgi apparatus membrane</location>
        <topology evidence="1">Single-pass membrane protein</topology>
    </subcellularLocation>
</comment>
<feature type="domain" description="T-SNARE coiled-coil homology" evidence="17">
    <location>
        <begin position="144"/>
        <end position="211"/>
    </location>
</feature>
<feature type="region of interest" description="Disordered" evidence="15">
    <location>
        <begin position="249"/>
        <end position="272"/>
    </location>
</feature>
<dbReference type="STRING" id="60517.A0A0R3W8K1"/>
<evidence type="ECO:0000256" key="15">
    <source>
        <dbReference type="SAM" id="MobiDB-lite"/>
    </source>
</evidence>
<dbReference type="InterPro" id="IPR010989">
    <property type="entry name" value="SNARE"/>
</dbReference>
<evidence type="ECO:0000256" key="13">
    <source>
        <dbReference type="ARBA" id="ARBA00081711"/>
    </source>
</evidence>
<evidence type="ECO:0000256" key="14">
    <source>
        <dbReference type="ARBA" id="ARBA00082368"/>
    </source>
</evidence>
<evidence type="ECO:0000256" key="12">
    <source>
        <dbReference type="ARBA" id="ARBA00071612"/>
    </source>
</evidence>
<keyword evidence="8" id="KW-0175">Coiled coil</keyword>
<dbReference type="WBParaSite" id="TASK_0000669601-mRNA-1">
    <property type="protein sequence ID" value="TASK_0000669601-mRNA-1"/>
    <property type="gene ID" value="TASK_0000669601"/>
</dbReference>
<dbReference type="GO" id="GO:0048280">
    <property type="term" value="P:vesicle fusion with Golgi apparatus"/>
    <property type="evidence" value="ECO:0007669"/>
    <property type="project" value="TreeGrafter"/>
</dbReference>
<comment type="similarity">
    <text evidence="2">Belongs to the VTI1 family.</text>
</comment>
<evidence type="ECO:0000256" key="1">
    <source>
        <dbReference type="ARBA" id="ARBA00004194"/>
    </source>
</evidence>
<keyword evidence="9 16" id="KW-0472">Membrane</keyword>
<dbReference type="GO" id="GO:0000149">
    <property type="term" value="F:SNARE binding"/>
    <property type="evidence" value="ECO:0007669"/>
    <property type="project" value="TreeGrafter"/>
</dbReference>
<comment type="subunit">
    <text evidence="11">Interacts with distinct SNARE complexes that contain either STX5 or STX6. Interacts with NAPA and, to a lesser extent, with NAPG. Identified in a complex containing STX6, STX12, VAMP4 and VTI1A.</text>
</comment>
<keyword evidence="3" id="KW-0813">Transport</keyword>
<keyword evidence="5" id="KW-0653">Protein transport</keyword>
<evidence type="ECO:0000256" key="7">
    <source>
        <dbReference type="ARBA" id="ARBA00023034"/>
    </source>
</evidence>
<dbReference type="GO" id="GO:0016236">
    <property type="term" value="P:macroautophagy"/>
    <property type="evidence" value="ECO:0007669"/>
    <property type="project" value="TreeGrafter"/>
</dbReference>
<evidence type="ECO:0000256" key="2">
    <source>
        <dbReference type="ARBA" id="ARBA00006108"/>
    </source>
</evidence>
<evidence type="ECO:0000313" key="19">
    <source>
        <dbReference type="Proteomes" id="UP000282613"/>
    </source>
</evidence>
<dbReference type="GO" id="GO:0042147">
    <property type="term" value="P:retrograde transport, endosome to Golgi"/>
    <property type="evidence" value="ECO:0007669"/>
    <property type="project" value="TreeGrafter"/>
</dbReference>
<dbReference type="PANTHER" id="PTHR21230">
    <property type="entry name" value="VESICLE TRANSPORT V-SNARE PROTEIN VTI1-RELATED"/>
    <property type="match status" value="1"/>
</dbReference>